<feature type="signal peptide" evidence="3">
    <location>
        <begin position="1"/>
        <end position="28"/>
    </location>
</feature>
<feature type="region of interest" description="Disordered" evidence="1">
    <location>
        <begin position="504"/>
        <end position="523"/>
    </location>
</feature>
<keyword evidence="2" id="KW-0812">Transmembrane</keyword>
<evidence type="ECO:0000256" key="1">
    <source>
        <dbReference type="SAM" id="MobiDB-lite"/>
    </source>
</evidence>
<organism evidence="4 5">
    <name type="scientific">Brevibacterium paucivorans</name>
    <dbReference type="NCBI Taxonomy" id="170994"/>
    <lineage>
        <taxon>Bacteria</taxon>
        <taxon>Bacillati</taxon>
        <taxon>Actinomycetota</taxon>
        <taxon>Actinomycetes</taxon>
        <taxon>Micrococcales</taxon>
        <taxon>Brevibacteriaceae</taxon>
        <taxon>Brevibacterium</taxon>
    </lineage>
</organism>
<feature type="chain" id="PRO_5047407744" evidence="3">
    <location>
        <begin position="29"/>
        <end position="641"/>
    </location>
</feature>
<keyword evidence="2" id="KW-1133">Transmembrane helix</keyword>
<proteinExistence type="predicted"/>
<feature type="region of interest" description="Disordered" evidence="1">
    <location>
        <begin position="58"/>
        <end position="77"/>
    </location>
</feature>
<gene>
    <name evidence="4" type="ORF">JOE56_000672</name>
</gene>
<evidence type="ECO:0000256" key="2">
    <source>
        <dbReference type="SAM" id="Phobius"/>
    </source>
</evidence>
<keyword evidence="5" id="KW-1185">Reference proteome</keyword>
<evidence type="ECO:0000313" key="4">
    <source>
        <dbReference type="EMBL" id="MBM7815978.1"/>
    </source>
</evidence>
<protein>
    <submittedName>
        <fullName evidence="4">Uncharacterized protein</fullName>
    </submittedName>
</protein>
<reference evidence="4 5" key="1">
    <citation type="submission" date="2021-01" db="EMBL/GenBank/DDBJ databases">
        <title>Sequencing the genomes of 1000 actinobacteria strains.</title>
        <authorList>
            <person name="Klenk H.-P."/>
        </authorList>
    </citation>
    <scope>NUCLEOTIDE SEQUENCE [LARGE SCALE GENOMIC DNA]</scope>
    <source>
        <strain evidence="4 5">DSM 13657</strain>
    </source>
</reference>
<dbReference type="RefSeq" id="WP_204514832.1">
    <property type="nucleotide sequence ID" value="NZ_JAFBCP010000001.1"/>
</dbReference>
<evidence type="ECO:0000313" key="5">
    <source>
        <dbReference type="Proteomes" id="UP000809290"/>
    </source>
</evidence>
<keyword evidence="3" id="KW-0732">Signal</keyword>
<dbReference type="Proteomes" id="UP000809290">
    <property type="component" value="Unassembled WGS sequence"/>
</dbReference>
<comment type="caution">
    <text evidence="4">The sequence shown here is derived from an EMBL/GenBank/DDBJ whole genome shotgun (WGS) entry which is preliminary data.</text>
</comment>
<sequence>MTSRFWVAICAVMALVFGPHVTPQPAYANAVFEARDNELTLNAKEWKVAGPVTLSVSAGAKVGDSGTSEPAGDTDPRTISDEVTFDGEHLPFAVQTKPSQPVSVQVKATPGTYCLSIHAHSLGKTEPRQHTQTIRVESTDDTTTIDTDPADCPTDLDEKYRIKPPEPGAKQHTVKAENTSAGYVANADFDARGLDGRVRMAFRHDGHGTMGVINPNRTKGGNIAARGDAFAYDISAPTIEPLHLTFSEPGTHCVAYSMYRDDATKPARNGMLTVTAKGAEVADDRAADGQDAGDGDADGGDTGNREAEGQVADSQCGPTSPVPRDPAESPSDSHDTSTDDKGADNEDATDPGEAGDTSGNMPGQYGAAPGVTVPTPAALPFQPVAANVCAPAGDGQMVDVTQGQVLINPTQVKVNGAERAPSTVNVTVPDSARTAFTPSTTQDKEFATPGSQVWATGGQNAPAVGWSANDLDPALVKSMEVTLTRVSGPGSVLIQQKDALGKNTKNLRQGSQSTVTPGQFSTPTFMFNQPGAYDVEFETLTREVHGHERRATVLLRFNVGKKLPAQVAGSPLGALIGHCQAASITGDIVRANPPAEPRQAAPETRSVEGPSNWWWGVFGAALACSVALAILAARVWVREDS</sequence>
<dbReference type="EMBL" id="JAFBCP010000001">
    <property type="protein sequence ID" value="MBM7815978.1"/>
    <property type="molecule type" value="Genomic_DNA"/>
</dbReference>
<feature type="compositionally biased region" description="Basic and acidic residues" evidence="1">
    <location>
        <begin position="325"/>
        <end position="344"/>
    </location>
</feature>
<name>A0ABS2SL20_9MICO</name>
<accession>A0ABS2SL20</accession>
<feature type="region of interest" description="Disordered" evidence="1">
    <location>
        <begin position="281"/>
        <end position="369"/>
    </location>
</feature>
<keyword evidence="2" id="KW-0472">Membrane</keyword>
<evidence type="ECO:0000256" key="3">
    <source>
        <dbReference type="SAM" id="SignalP"/>
    </source>
</evidence>
<feature type="transmembrane region" description="Helical" evidence="2">
    <location>
        <begin position="613"/>
        <end position="637"/>
    </location>
</feature>